<dbReference type="Pfam" id="PF04082">
    <property type="entry name" value="Fungal_trans"/>
    <property type="match status" value="1"/>
</dbReference>
<dbReference type="Proteomes" id="UP001163846">
    <property type="component" value="Unassembled WGS sequence"/>
</dbReference>
<dbReference type="InterPro" id="IPR001138">
    <property type="entry name" value="Zn2Cys6_DnaBD"/>
</dbReference>
<dbReference type="CDD" id="cd12148">
    <property type="entry name" value="fungal_TF_MHR"/>
    <property type="match status" value="1"/>
</dbReference>
<evidence type="ECO:0000256" key="1">
    <source>
        <dbReference type="ARBA" id="ARBA00022723"/>
    </source>
</evidence>
<name>A0AA38PGA7_9AGAR</name>
<organism evidence="5 6">
    <name type="scientific">Lentinula raphanica</name>
    <dbReference type="NCBI Taxonomy" id="153919"/>
    <lineage>
        <taxon>Eukaryota</taxon>
        <taxon>Fungi</taxon>
        <taxon>Dikarya</taxon>
        <taxon>Basidiomycota</taxon>
        <taxon>Agaricomycotina</taxon>
        <taxon>Agaricomycetes</taxon>
        <taxon>Agaricomycetidae</taxon>
        <taxon>Agaricales</taxon>
        <taxon>Marasmiineae</taxon>
        <taxon>Omphalotaceae</taxon>
        <taxon>Lentinula</taxon>
    </lineage>
</organism>
<dbReference type="SMART" id="SM00066">
    <property type="entry name" value="GAL4"/>
    <property type="match status" value="1"/>
</dbReference>
<dbReference type="Gene3D" id="4.10.240.10">
    <property type="entry name" value="Zn(2)-C6 fungal-type DNA-binding domain"/>
    <property type="match status" value="1"/>
</dbReference>
<reference evidence="5" key="1">
    <citation type="submission" date="2022-08" db="EMBL/GenBank/DDBJ databases">
        <authorList>
            <consortium name="DOE Joint Genome Institute"/>
            <person name="Min B."/>
            <person name="Riley R."/>
            <person name="Sierra-Patev S."/>
            <person name="Naranjo-Ortiz M."/>
            <person name="Looney B."/>
            <person name="Konkel Z."/>
            <person name="Slot J.C."/>
            <person name="Sakamoto Y."/>
            <person name="Steenwyk J.L."/>
            <person name="Rokas A."/>
            <person name="Carro J."/>
            <person name="Camarero S."/>
            <person name="Ferreira P."/>
            <person name="Molpeceres G."/>
            <person name="Ruiz-Duenas F.J."/>
            <person name="Serrano A."/>
            <person name="Henrissat B."/>
            <person name="Drula E."/>
            <person name="Hughes K.W."/>
            <person name="Mata J.L."/>
            <person name="Ishikawa N.K."/>
            <person name="Vargas-Isla R."/>
            <person name="Ushijima S."/>
            <person name="Smith C.A."/>
            <person name="Ahrendt S."/>
            <person name="Andreopoulos W."/>
            <person name="He G."/>
            <person name="Labutti K."/>
            <person name="Lipzen A."/>
            <person name="Ng V."/>
            <person name="Sandor L."/>
            <person name="Barry K."/>
            <person name="Martinez A.T."/>
            <person name="Xiao Y."/>
            <person name="Gibbons J.G."/>
            <person name="Terashima K."/>
            <person name="Hibbett D.S."/>
            <person name="Grigoriev I.V."/>
        </authorList>
    </citation>
    <scope>NUCLEOTIDE SEQUENCE</scope>
    <source>
        <strain evidence="5">TFB9207</strain>
    </source>
</reference>
<dbReference type="AlphaFoldDB" id="A0AA38PGA7"/>
<evidence type="ECO:0000313" key="6">
    <source>
        <dbReference type="Proteomes" id="UP001163846"/>
    </source>
</evidence>
<proteinExistence type="predicted"/>
<dbReference type="PANTHER" id="PTHR47783">
    <property type="entry name" value="ZN(II)2CYS6 TRANSCRIPTION FACTOR (EUROFUNG)-RELATED"/>
    <property type="match status" value="1"/>
</dbReference>
<accession>A0AA38PGA7</accession>
<dbReference type="GO" id="GO:0008270">
    <property type="term" value="F:zinc ion binding"/>
    <property type="evidence" value="ECO:0007669"/>
    <property type="project" value="InterPro"/>
</dbReference>
<feature type="region of interest" description="Disordered" evidence="3">
    <location>
        <begin position="70"/>
        <end position="207"/>
    </location>
</feature>
<evidence type="ECO:0000256" key="3">
    <source>
        <dbReference type="SAM" id="MobiDB-lite"/>
    </source>
</evidence>
<dbReference type="CDD" id="cd00067">
    <property type="entry name" value="GAL4"/>
    <property type="match status" value="1"/>
</dbReference>
<dbReference type="PROSITE" id="PS50048">
    <property type="entry name" value="ZN2_CY6_FUNGAL_2"/>
    <property type="match status" value="1"/>
</dbReference>
<keyword evidence="1" id="KW-0479">Metal-binding</keyword>
<keyword evidence="2" id="KW-0539">Nucleus</keyword>
<dbReference type="PANTHER" id="PTHR47783:SF1">
    <property type="entry name" value="ZN(II)2CYS6 TRANSCRIPTION FACTOR (EUROFUNG)"/>
    <property type="match status" value="1"/>
</dbReference>
<feature type="compositionally biased region" description="Basic and acidic residues" evidence="3">
    <location>
        <begin position="145"/>
        <end position="154"/>
    </location>
</feature>
<feature type="compositionally biased region" description="Low complexity" evidence="3">
    <location>
        <begin position="169"/>
        <end position="184"/>
    </location>
</feature>
<evidence type="ECO:0000259" key="4">
    <source>
        <dbReference type="PROSITE" id="PS50048"/>
    </source>
</evidence>
<feature type="compositionally biased region" description="Polar residues" evidence="3">
    <location>
        <begin position="158"/>
        <end position="168"/>
    </location>
</feature>
<sequence>MDDSFQFIIESPQNTQGHKKRPRLVTSCDNCRLKKIKCLQPTPEGKCEACRTAKIQCRFRDRERYFAERSRSIAGPGASSSSAVYNSSEQRPDSPADTFSVPTTSSVSTRQAYTIPRSVSHSPKPSGIVGTDDNGSVRYSPYAPDPRRSVEYGHRHSSSLSYTTSARQSPLSYQSISPSPSNSPMMYHTRTQSNPNSRQVPLFDSTSPQHPSYSLMTEFILLFFNNLHQEYSFIAYDDVYRDYTQHRMSPPLANCIAAFAVRFSTNPDLTVRGLHNIAETYANSAKTAINAVSHIPSVDTLHALMLLAWYEYKANRINMFREYAQLSTRMSTQLGYASASTGHEGQRRTQTMKALYQLQLVASQYN</sequence>
<feature type="compositionally biased region" description="Polar residues" evidence="3">
    <location>
        <begin position="189"/>
        <end position="207"/>
    </location>
</feature>
<dbReference type="SUPFAM" id="SSF57701">
    <property type="entry name" value="Zn2/Cys6 DNA-binding domain"/>
    <property type="match status" value="1"/>
</dbReference>
<dbReference type="InterPro" id="IPR007219">
    <property type="entry name" value="XnlR_reg_dom"/>
</dbReference>
<gene>
    <name evidence="5" type="ORF">F5878DRAFT_607801</name>
</gene>
<dbReference type="GO" id="GO:0000981">
    <property type="term" value="F:DNA-binding transcription factor activity, RNA polymerase II-specific"/>
    <property type="evidence" value="ECO:0007669"/>
    <property type="project" value="InterPro"/>
</dbReference>
<dbReference type="GO" id="GO:0006351">
    <property type="term" value="P:DNA-templated transcription"/>
    <property type="evidence" value="ECO:0007669"/>
    <property type="project" value="InterPro"/>
</dbReference>
<protein>
    <recommendedName>
        <fullName evidence="4">Zn(2)-C6 fungal-type domain-containing protein</fullName>
    </recommendedName>
</protein>
<evidence type="ECO:0000256" key="2">
    <source>
        <dbReference type="ARBA" id="ARBA00023242"/>
    </source>
</evidence>
<feature type="compositionally biased region" description="Low complexity" evidence="3">
    <location>
        <begin position="72"/>
        <end position="88"/>
    </location>
</feature>
<comment type="caution">
    <text evidence="5">The sequence shown here is derived from an EMBL/GenBank/DDBJ whole genome shotgun (WGS) entry which is preliminary data.</text>
</comment>
<feature type="compositionally biased region" description="Low complexity" evidence="3">
    <location>
        <begin position="98"/>
        <end position="109"/>
    </location>
</feature>
<evidence type="ECO:0000313" key="5">
    <source>
        <dbReference type="EMBL" id="KAJ3842373.1"/>
    </source>
</evidence>
<feature type="domain" description="Zn(2)-C6 fungal-type" evidence="4">
    <location>
        <begin position="27"/>
        <end position="59"/>
    </location>
</feature>
<dbReference type="EMBL" id="MU806007">
    <property type="protein sequence ID" value="KAJ3842373.1"/>
    <property type="molecule type" value="Genomic_DNA"/>
</dbReference>
<dbReference type="GO" id="GO:0003677">
    <property type="term" value="F:DNA binding"/>
    <property type="evidence" value="ECO:0007669"/>
    <property type="project" value="InterPro"/>
</dbReference>
<dbReference type="PROSITE" id="PS00463">
    <property type="entry name" value="ZN2_CY6_FUNGAL_1"/>
    <property type="match status" value="1"/>
</dbReference>
<keyword evidence="6" id="KW-1185">Reference proteome</keyword>
<dbReference type="InterPro" id="IPR036864">
    <property type="entry name" value="Zn2-C6_fun-type_DNA-bd_sf"/>
</dbReference>
<dbReference type="Pfam" id="PF00172">
    <property type="entry name" value="Zn_clus"/>
    <property type="match status" value="1"/>
</dbReference>